<feature type="compositionally biased region" description="Low complexity" evidence="1">
    <location>
        <begin position="100"/>
        <end position="111"/>
    </location>
</feature>
<dbReference type="OrthoDB" id="3245731at2759"/>
<dbReference type="EMBL" id="KB469300">
    <property type="protein sequence ID" value="EPQ56771.1"/>
    <property type="molecule type" value="Genomic_DNA"/>
</dbReference>
<dbReference type="RefSeq" id="XP_007865442.1">
    <property type="nucleotide sequence ID" value="XM_007867251.1"/>
</dbReference>
<dbReference type="HOGENOM" id="CLU_555530_0_0_1"/>
<organism evidence="2 3">
    <name type="scientific">Gloeophyllum trabeum (strain ATCC 11539 / FP-39264 / Madison 617)</name>
    <name type="common">Brown rot fungus</name>
    <dbReference type="NCBI Taxonomy" id="670483"/>
    <lineage>
        <taxon>Eukaryota</taxon>
        <taxon>Fungi</taxon>
        <taxon>Dikarya</taxon>
        <taxon>Basidiomycota</taxon>
        <taxon>Agaricomycotina</taxon>
        <taxon>Agaricomycetes</taxon>
        <taxon>Gloeophyllales</taxon>
        <taxon>Gloeophyllaceae</taxon>
        <taxon>Gloeophyllum</taxon>
    </lineage>
</organism>
<dbReference type="GeneID" id="19301768"/>
<keyword evidence="3" id="KW-1185">Reference proteome</keyword>
<dbReference type="Proteomes" id="UP000030669">
    <property type="component" value="Unassembled WGS sequence"/>
</dbReference>
<reference evidence="2 3" key="1">
    <citation type="journal article" date="2012" name="Science">
        <title>The Paleozoic origin of enzymatic lignin decomposition reconstructed from 31 fungal genomes.</title>
        <authorList>
            <person name="Floudas D."/>
            <person name="Binder M."/>
            <person name="Riley R."/>
            <person name="Barry K."/>
            <person name="Blanchette R.A."/>
            <person name="Henrissat B."/>
            <person name="Martinez A.T."/>
            <person name="Otillar R."/>
            <person name="Spatafora J.W."/>
            <person name="Yadav J.S."/>
            <person name="Aerts A."/>
            <person name="Benoit I."/>
            <person name="Boyd A."/>
            <person name="Carlson A."/>
            <person name="Copeland A."/>
            <person name="Coutinho P.M."/>
            <person name="de Vries R.P."/>
            <person name="Ferreira P."/>
            <person name="Findley K."/>
            <person name="Foster B."/>
            <person name="Gaskell J."/>
            <person name="Glotzer D."/>
            <person name="Gorecki P."/>
            <person name="Heitman J."/>
            <person name="Hesse C."/>
            <person name="Hori C."/>
            <person name="Igarashi K."/>
            <person name="Jurgens J.A."/>
            <person name="Kallen N."/>
            <person name="Kersten P."/>
            <person name="Kohler A."/>
            <person name="Kuees U."/>
            <person name="Kumar T.K.A."/>
            <person name="Kuo A."/>
            <person name="LaButti K."/>
            <person name="Larrondo L.F."/>
            <person name="Lindquist E."/>
            <person name="Ling A."/>
            <person name="Lombard V."/>
            <person name="Lucas S."/>
            <person name="Lundell T."/>
            <person name="Martin R."/>
            <person name="McLaughlin D.J."/>
            <person name="Morgenstern I."/>
            <person name="Morin E."/>
            <person name="Murat C."/>
            <person name="Nagy L.G."/>
            <person name="Nolan M."/>
            <person name="Ohm R.A."/>
            <person name="Patyshakuliyeva A."/>
            <person name="Rokas A."/>
            <person name="Ruiz-Duenas F.J."/>
            <person name="Sabat G."/>
            <person name="Salamov A."/>
            <person name="Samejima M."/>
            <person name="Schmutz J."/>
            <person name="Slot J.C."/>
            <person name="St John F."/>
            <person name="Stenlid J."/>
            <person name="Sun H."/>
            <person name="Sun S."/>
            <person name="Syed K."/>
            <person name="Tsang A."/>
            <person name="Wiebenga A."/>
            <person name="Young D."/>
            <person name="Pisabarro A."/>
            <person name="Eastwood D.C."/>
            <person name="Martin F."/>
            <person name="Cullen D."/>
            <person name="Grigoriev I.V."/>
            <person name="Hibbett D.S."/>
        </authorList>
    </citation>
    <scope>NUCLEOTIDE SEQUENCE [LARGE SCALE GENOMIC DNA]</scope>
    <source>
        <strain evidence="2 3">ATCC 11539</strain>
    </source>
</reference>
<sequence>MLLDLIAVVLGPSADVIIIRAQEFRPRGSRVHRKILASPAAFPARQRSSDHHDESGTARFAQKAVDTLFLVWHCLPVVRSRSRSSAKFDPRAGGLRRRPAAALRLTPTRLAASDHGENQDQYSHGSPKGTAGERKTEAARKVRPTAAEWHKRRDAAGPEFTMATYAPALPASQTSSHRFNGVIPIAIPIPIPIPIPTSGRRRRPVLALWPRRLDAPAVTRTRATPRPRKISDSGVQKNTPRSYARQDRGARHAVAARLEVSTRGRAHTQATRNDEQGRDLGSYLLLPRPLQTSPGDTRAVGCRNPHSLPGSHSSSMGDRDYPEPAPTQPVPADRHAAYQGSFSGSTDVADLIKYTLHAQDPADTFRELYRKIDGMVDETQRGLLAALERAGLVQERYRAAAANTVLRRCARCQNFYYEKDNGKTACQMKHAPYTVHTLRDGRQLFEYRCCGRWKEEPIPTDKKCPHGRHTTQPQAGGAQGSRAVAKAERRG</sequence>
<feature type="region of interest" description="Disordered" evidence="1">
    <location>
        <begin position="217"/>
        <end position="333"/>
    </location>
</feature>
<dbReference type="AlphaFoldDB" id="S7QA36"/>
<feature type="region of interest" description="Disordered" evidence="1">
    <location>
        <begin position="83"/>
        <end position="151"/>
    </location>
</feature>
<feature type="compositionally biased region" description="Basic and acidic residues" evidence="1">
    <location>
        <begin position="131"/>
        <end position="140"/>
    </location>
</feature>
<protein>
    <submittedName>
        <fullName evidence="2">Uncharacterized protein</fullName>
    </submittedName>
</protein>
<name>S7QA36_GLOTA</name>
<evidence type="ECO:0000313" key="3">
    <source>
        <dbReference type="Proteomes" id="UP000030669"/>
    </source>
</evidence>
<evidence type="ECO:0000256" key="1">
    <source>
        <dbReference type="SAM" id="MobiDB-lite"/>
    </source>
</evidence>
<dbReference type="KEGG" id="gtr:GLOTRDRAFT_128707"/>
<accession>S7QA36</accession>
<proteinExistence type="predicted"/>
<gene>
    <name evidence="2" type="ORF">GLOTRDRAFT_128707</name>
</gene>
<evidence type="ECO:0000313" key="2">
    <source>
        <dbReference type="EMBL" id="EPQ56771.1"/>
    </source>
</evidence>
<feature type="region of interest" description="Disordered" evidence="1">
    <location>
        <begin position="457"/>
        <end position="491"/>
    </location>
</feature>